<name>A0A833QRJ7_9POAL</name>
<dbReference type="Proteomes" id="UP000623129">
    <property type="component" value="Unassembled WGS sequence"/>
</dbReference>
<proteinExistence type="inferred from homology"/>
<accession>A0A833QRJ7</accession>
<sequence length="151" mass="17132">MGLKRGNSTQDQSLDCSTSLTDPNCEDYKNISTESDIVLSKGRDLLDDTNIVLKKRSISFLIKNLFACRGGFTPVPALELRDPFSQSRMEKLFKSILRKKIYPQNATAMPTKKCLQSKYQEKLSIEEAAAEKEDDGEKWVKTDSEYIVLEI</sequence>
<dbReference type="EMBL" id="SWLB01000022">
    <property type="protein sequence ID" value="KAF3324154.1"/>
    <property type="molecule type" value="Genomic_DNA"/>
</dbReference>
<protein>
    <submittedName>
        <fullName evidence="3">Uncharacterized protein</fullName>
    </submittedName>
</protein>
<comment type="caution">
    <text evidence="3">The sequence shown here is derived from an EMBL/GenBank/DDBJ whole genome shotgun (WGS) entry which is preliminary data.</text>
</comment>
<dbReference type="PANTHER" id="PTHR34045">
    <property type="entry name" value="OS03G0406300 PROTEIN"/>
    <property type="match status" value="1"/>
</dbReference>
<dbReference type="GO" id="GO:0009630">
    <property type="term" value="P:gravitropism"/>
    <property type="evidence" value="ECO:0007669"/>
    <property type="project" value="InterPro"/>
</dbReference>
<comment type="similarity">
    <text evidence="2">Belongs to the LAZY family.</text>
</comment>
<dbReference type="InterPro" id="IPR044683">
    <property type="entry name" value="LAZY"/>
</dbReference>
<evidence type="ECO:0000313" key="3">
    <source>
        <dbReference type="EMBL" id="KAF3324154.1"/>
    </source>
</evidence>
<dbReference type="OrthoDB" id="1729737at2759"/>
<gene>
    <name evidence="3" type="ORF">FCM35_KLT11621</name>
</gene>
<reference evidence="3" key="1">
    <citation type="submission" date="2020-01" db="EMBL/GenBank/DDBJ databases">
        <title>Genome sequence of Kobresia littledalei, the first chromosome-level genome in the family Cyperaceae.</title>
        <authorList>
            <person name="Qu G."/>
        </authorList>
    </citation>
    <scope>NUCLEOTIDE SEQUENCE</scope>
    <source>
        <strain evidence="3">C.B.Clarke</strain>
        <tissue evidence="3">Leaf</tissue>
    </source>
</reference>
<evidence type="ECO:0000256" key="1">
    <source>
        <dbReference type="ARBA" id="ARBA00022604"/>
    </source>
</evidence>
<evidence type="ECO:0000313" key="4">
    <source>
        <dbReference type="Proteomes" id="UP000623129"/>
    </source>
</evidence>
<keyword evidence="4" id="KW-1185">Reference proteome</keyword>
<evidence type="ECO:0000256" key="2">
    <source>
        <dbReference type="ARBA" id="ARBA00024198"/>
    </source>
</evidence>
<dbReference type="GO" id="GO:0040008">
    <property type="term" value="P:regulation of growth"/>
    <property type="evidence" value="ECO:0007669"/>
    <property type="project" value="InterPro"/>
</dbReference>
<keyword evidence="1" id="KW-0341">Growth regulation</keyword>
<organism evidence="3 4">
    <name type="scientific">Carex littledalei</name>
    <dbReference type="NCBI Taxonomy" id="544730"/>
    <lineage>
        <taxon>Eukaryota</taxon>
        <taxon>Viridiplantae</taxon>
        <taxon>Streptophyta</taxon>
        <taxon>Embryophyta</taxon>
        <taxon>Tracheophyta</taxon>
        <taxon>Spermatophyta</taxon>
        <taxon>Magnoliopsida</taxon>
        <taxon>Liliopsida</taxon>
        <taxon>Poales</taxon>
        <taxon>Cyperaceae</taxon>
        <taxon>Cyperoideae</taxon>
        <taxon>Cariceae</taxon>
        <taxon>Carex</taxon>
        <taxon>Carex subgen. Euthyceras</taxon>
    </lineage>
</organism>
<dbReference type="AlphaFoldDB" id="A0A833QRJ7"/>
<dbReference type="PANTHER" id="PTHR34045:SF3">
    <property type="entry name" value="PROTEIN LAZY 4"/>
    <property type="match status" value="1"/>
</dbReference>